<evidence type="ECO:0000256" key="1">
    <source>
        <dbReference type="ARBA" id="ARBA00004123"/>
    </source>
</evidence>
<feature type="compositionally biased region" description="Low complexity" evidence="3">
    <location>
        <begin position="530"/>
        <end position="560"/>
    </location>
</feature>
<comment type="caution">
    <text evidence="5">The sequence shown here is derived from an EMBL/GenBank/DDBJ whole genome shotgun (WGS) entry which is preliminary data.</text>
</comment>
<dbReference type="GO" id="GO:0006355">
    <property type="term" value="P:regulation of DNA-templated transcription"/>
    <property type="evidence" value="ECO:0007669"/>
    <property type="project" value="InterPro"/>
</dbReference>
<dbReference type="InterPro" id="IPR036546">
    <property type="entry name" value="MED15_KIX"/>
</dbReference>
<keyword evidence="2" id="KW-0539">Nucleus</keyword>
<evidence type="ECO:0000313" key="6">
    <source>
        <dbReference type="Proteomes" id="UP000052943"/>
    </source>
</evidence>
<evidence type="ECO:0000259" key="4">
    <source>
        <dbReference type="Pfam" id="PF16987"/>
    </source>
</evidence>
<feature type="compositionally biased region" description="Low complexity" evidence="3">
    <location>
        <begin position="376"/>
        <end position="386"/>
    </location>
</feature>
<dbReference type="InterPro" id="IPR036529">
    <property type="entry name" value="KIX_dom_sf"/>
</dbReference>
<dbReference type="GO" id="GO:0003712">
    <property type="term" value="F:transcription coregulator activity"/>
    <property type="evidence" value="ECO:0007669"/>
    <property type="project" value="InterPro"/>
</dbReference>
<evidence type="ECO:0000313" key="5">
    <source>
        <dbReference type="EMBL" id="KUF76268.1"/>
    </source>
</evidence>
<feature type="compositionally biased region" description="Polar residues" evidence="3">
    <location>
        <begin position="657"/>
        <end position="691"/>
    </location>
</feature>
<feature type="region of interest" description="Disordered" evidence="3">
    <location>
        <begin position="376"/>
        <end position="401"/>
    </location>
</feature>
<dbReference type="EMBL" id="LNFO01005840">
    <property type="protein sequence ID" value="KUF76268.1"/>
    <property type="molecule type" value="Genomic_DNA"/>
</dbReference>
<feature type="region of interest" description="Disordered" evidence="3">
    <location>
        <begin position="27"/>
        <end position="277"/>
    </location>
</feature>
<feature type="region of interest" description="Disordered" evidence="3">
    <location>
        <begin position="577"/>
        <end position="691"/>
    </location>
</feature>
<accession>A0A0W8BWP1</accession>
<feature type="compositionally biased region" description="Low complexity" evidence="3">
    <location>
        <begin position="638"/>
        <end position="650"/>
    </location>
</feature>
<reference evidence="5 6" key="1">
    <citation type="submission" date="2015-11" db="EMBL/GenBank/DDBJ databases">
        <title>Genomes and virulence difference between two physiological races of Phytophthora nicotianae.</title>
        <authorList>
            <person name="Liu H."/>
            <person name="Ma X."/>
            <person name="Yu H."/>
            <person name="Fang D."/>
            <person name="Li Y."/>
            <person name="Wang X."/>
            <person name="Wang W."/>
            <person name="Dong Y."/>
            <person name="Xiao B."/>
        </authorList>
    </citation>
    <scope>NUCLEOTIDE SEQUENCE [LARGE SCALE GENOMIC DNA]</scope>
    <source>
        <strain evidence="6">race 0</strain>
    </source>
</reference>
<sequence length="691" mass="69845">MDSFGFDFAGGDLLDLGSLGSWTNSAPMGNSPNGGSGGALPFSVGTPTGVQSLGDDPFASMPSGGDNDFSFGDSPKPSPNTQNQKPGDNAAPTSAASSAPTSSAPPTSSSGDMASNYFGSELEASGAPSSSTTGTSSSAVTTDASSVDDKAKMNVKNETDSQTKKEASSAPTSTTQSSSTSNATSSTTTSAAPSSAPHKSETSSSTTATSTASSTAASSAPSSATSTTQSSASSAPVSSNTSSSNAMTSAPGAPPTSAAGQYMGGQSGQAYRPPTSSYEEEFARVKAMMMQHPDLIPPPMEVLRISMSQSAANQQNVMGGNAYMHRGNPAMNRGGAPGNAAYAQYSNPNMMMGNPQQNAQQAGMMNAARMRAAQMAQQQAQQRAAGRTPGGSNDTQTAWQSENDLPLRRKMIGKIVSLLQQRKPDAPAEWIRRLPDMARRLEDSLYRTAKNRDEYGDFSSLKTRLQHLAVTMGARAQHKAGGNPRATGTGAVPGSATGTAGNAAMMAGNAPPGMAMNPGAGGMPQGHVVARAQAQAQAQRNGQANGGANQQRMSGDMSLSESSDFLNLDLSSSLLGSDDLQGDGSSGLSGGDSMKNGSNDPAHLAGQKRTLSQSQQQMAAAANAAAFKRTKVGGAAGQAGSQQGAAPNQQHPGAATSGPQASQPSQTAMQKPVTSTSGSSKTPPMSTVNAK</sequence>
<evidence type="ECO:0000256" key="3">
    <source>
        <dbReference type="SAM" id="MobiDB-lite"/>
    </source>
</evidence>
<dbReference type="STRING" id="4790.A0A0W8BWP1"/>
<feature type="region of interest" description="Disordered" evidence="3">
    <location>
        <begin position="517"/>
        <end position="560"/>
    </location>
</feature>
<feature type="compositionally biased region" description="Basic and acidic residues" evidence="3">
    <location>
        <begin position="147"/>
        <end position="167"/>
    </location>
</feature>
<feature type="compositionally biased region" description="Low complexity" evidence="3">
    <location>
        <begin position="90"/>
        <end position="110"/>
    </location>
</feature>
<proteinExistence type="predicted"/>
<dbReference type="Gene3D" id="1.10.246.20">
    <property type="entry name" value="Coactivator CBP, KIX domain"/>
    <property type="match status" value="1"/>
</dbReference>
<name>A0A0W8BWP1_PHYNI</name>
<feature type="compositionally biased region" description="Low complexity" evidence="3">
    <location>
        <begin position="168"/>
        <end position="260"/>
    </location>
</feature>
<feature type="domain" description="Mediator complex subunit 15 KIX" evidence="4">
    <location>
        <begin position="398"/>
        <end position="462"/>
    </location>
</feature>
<feature type="compositionally biased region" description="Low complexity" evidence="3">
    <location>
        <begin position="124"/>
        <end position="145"/>
    </location>
</feature>
<evidence type="ECO:0000256" key="2">
    <source>
        <dbReference type="ARBA" id="ARBA00023242"/>
    </source>
</evidence>
<dbReference type="AlphaFoldDB" id="A0A0W8BWP1"/>
<dbReference type="Proteomes" id="UP000052943">
    <property type="component" value="Unassembled WGS sequence"/>
</dbReference>
<dbReference type="OrthoDB" id="6105938at2759"/>
<dbReference type="Pfam" id="PF16987">
    <property type="entry name" value="KIX_2"/>
    <property type="match status" value="1"/>
</dbReference>
<organism evidence="5 6">
    <name type="scientific">Phytophthora nicotianae</name>
    <name type="common">Potato buckeye rot agent</name>
    <name type="synonym">Phytophthora parasitica</name>
    <dbReference type="NCBI Taxonomy" id="4792"/>
    <lineage>
        <taxon>Eukaryota</taxon>
        <taxon>Sar</taxon>
        <taxon>Stramenopiles</taxon>
        <taxon>Oomycota</taxon>
        <taxon>Peronosporomycetes</taxon>
        <taxon>Peronosporales</taxon>
        <taxon>Peronosporaceae</taxon>
        <taxon>Phytophthora</taxon>
    </lineage>
</organism>
<feature type="compositionally biased region" description="Polar residues" evidence="3">
    <location>
        <begin position="390"/>
        <end position="401"/>
    </location>
</feature>
<gene>
    <name evidence="5" type="ORF">AM587_10006835</name>
</gene>
<feature type="compositionally biased region" description="Polar residues" evidence="3">
    <location>
        <begin position="609"/>
        <end position="618"/>
    </location>
</feature>
<comment type="subcellular location">
    <subcellularLocation>
        <location evidence="1">Nucleus</location>
    </subcellularLocation>
</comment>
<dbReference type="SUPFAM" id="SSF47040">
    <property type="entry name" value="Kix domain of CBP (creb binding protein)"/>
    <property type="match status" value="1"/>
</dbReference>
<dbReference type="GO" id="GO:0005634">
    <property type="term" value="C:nucleus"/>
    <property type="evidence" value="ECO:0007669"/>
    <property type="project" value="UniProtKB-SubCell"/>
</dbReference>
<protein>
    <recommendedName>
        <fullName evidence="4">Mediator complex subunit 15 KIX domain-containing protein</fullName>
    </recommendedName>
</protein>